<name>A0A127B8M4_9EURY</name>
<accession>A0A127B8M4</accession>
<dbReference type="KEGG" id="pyc:TQ32_02835"/>
<dbReference type="RefSeq" id="WP_068320801.1">
    <property type="nucleotide sequence ID" value="NZ_CP010835.1"/>
</dbReference>
<dbReference type="Pfam" id="PF01850">
    <property type="entry name" value="PIN"/>
    <property type="match status" value="1"/>
</dbReference>
<protein>
    <submittedName>
        <fullName evidence="3">Nucleotide-binding protein</fullName>
    </submittedName>
</protein>
<dbReference type="PATRIC" id="fig|1609559.3.peg.586"/>
<dbReference type="SUPFAM" id="SSF88723">
    <property type="entry name" value="PIN domain-like"/>
    <property type="match status" value="1"/>
</dbReference>
<dbReference type="AlphaFoldDB" id="A0A127B8M4"/>
<dbReference type="Proteomes" id="UP000070587">
    <property type="component" value="Chromosome"/>
</dbReference>
<dbReference type="OrthoDB" id="269293at2157"/>
<reference evidence="3 4" key="2">
    <citation type="journal article" date="2016" name="Int. J. Syst. Evol. Microbiol.">
        <title>Pyrococcus kukulkanii sp. nov., a hyperthermophilic, piezophilic archaeon isolated from a deep-sea hydrothermal vent.</title>
        <authorList>
            <person name="Callac N."/>
            <person name="Oger P."/>
            <person name="Lesongeur F."/>
            <person name="Rattray J.E."/>
            <person name="Vannier P."/>
            <person name="Michoud G."/>
            <person name="Beauverger M."/>
            <person name="Gayet N."/>
            <person name="Rouxel O."/>
            <person name="Jebbar M."/>
            <person name="Godfroy A."/>
        </authorList>
    </citation>
    <scope>NUCLEOTIDE SEQUENCE [LARGE SCALE GENOMIC DNA]</scope>
    <source>
        <strain evidence="3 4">NCB100</strain>
    </source>
</reference>
<feature type="domain" description="PIN" evidence="2">
    <location>
        <begin position="2"/>
        <end position="128"/>
    </location>
</feature>
<evidence type="ECO:0000313" key="3">
    <source>
        <dbReference type="EMBL" id="AMM53537.1"/>
    </source>
</evidence>
<dbReference type="CDD" id="cd09873">
    <property type="entry name" value="PIN_Pae0151-like"/>
    <property type="match status" value="1"/>
</dbReference>
<dbReference type="PANTHER" id="PTHR35901:SF1">
    <property type="entry name" value="EXONUCLEASE VAPC9"/>
    <property type="match status" value="1"/>
</dbReference>
<gene>
    <name evidence="3" type="ORF">TQ32_02835</name>
</gene>
<dbReference type="InterPro" id="IPR002716">
    <property type="entry name" value="PIN_dom"/>
</dbReference>
<keyword evidence="1" id="KW-0460">Magnesium</keyword>
<evidence type="ECO:0000313" key="4">
    <source>
        <dbReference type="Proteomes" id="UP000070587"/>
    </source>
</evidence>
<evidence type="ECO:0000256" key="1">
    <source>
        <dbReference type="ARBA" id="ARBA00022842"/>
    </source>
</evidence>
<dbReference type="EMBL" id="CP010835">
    <property type="protein sequence ID" value="AMM53537.1"/>
    <property type="molecule type" value="Genomic_DNA"/>
</dbReference>
<dbReference type="STRING" id="1609559.TQ32_02835"/>
<dbReference type="GeneID" id="28490735"/>
<reference evidence="4" key="1">
    <citation type="submission" date="2015-02" db="EMBL/GenBank/DDBJ databases">
        <title>Pyrococcus kukulkanii sp. nov., a novel hyperthermophilic archaeon isolated from a deep-sea hydrothermal vent at the Guaymas Basin.</title>
        <authorList>
            <person name="Oger P.M."/>
            <person name="Callac N."/>
            <person name="Jebbar M."/>
            <person name="Godfroy A."/>
        </authorList>
    </citation>
    <scope>NUCLEOTIDE SEQUENCE [LARGE SCALE GENOMIC DNA]</scope>
    <source>
        <strain evidence="4">NCB100</strain>
    </source>
</reference>
<evidence type="ECO:0000259" key="2">
    <source>
        <dbReference type="Pfam" id="PF01850"/>
    </source>
</evidence>
<dbReference type="InterPro" id="IPR044153">
    <property type="entry name" value="PIN_Pae0151-like"/>
</dbReference>
<organism evidence="3 4">
    <name type="scientific">Pyrococcus kukulkanii</name>
    <dbReference type="NCBI Taxonomy" id="1609559"/>
    <lineage>
        <taxon>Archaea</taxon>
        <taxon>Methanobacteriati</taxon>
        <taxon>Methanobacteriota</taxon>
        <taxon>Thermococci</taxon>
        <taxon>Thermococcales</taxon>
        <taxon>Thermococcaceae</taxon>
        <taxon>Pyrococcus</taxon>
    </lineage>
</organism>
<dbReference type="Gene3D" id="3.40.50.1010">
    <property type="entry name" value="5'-nuclease"/>
    <property type="match status" value="1"/>
</dbReference>
<proteinExistence type="predicted"/>
<dbReference type="InterPro" id="IPR051619">
    <property type="entry name" value="TypeII_TA_RNase_PINc/VapC"/>
</dbReference>
<dbReference type="PANTHER" id="PTHR35901">
    <property type="entry name" value="RIBONUCLEASE VAPC3"/>
    <property type="match status" value="1"/>
</dbReference>
<dbReference type="InterPro" id="IPR029060">
    <property type="entry name" value="PIN-like_dom_sf"/>
</dbReference>
<sequence>MIVIDTSAFSKVLIREEGWEEVVPYLKPEREPCTVEMLIIEATNVLWKYVTKYKAFSQEKAEELYDAMIELVKEGLLKVESNSKYLNEALGIAIKEGIAVYDALFIAQALSLNAPLLTCDEKQGETARKMGVEVVLI</sequence>